<reference evidence="3" key="1">
    <citation type="submission" date="2016-04" db="EMBL/GenBank/DDBJ databases">
        <authorList>
            <person name="Tabuchi Yagui T.R."/>
        </authorList>
    </citation>
    <scope>NUCLEOTIDE SEQUENCE [LARGE SCALE GENOMIC DNA]</scope>
    <source>
        <strain evidence="3">NIES-26</strain>
    </source>
</reference>
<feature type="transmembrane region" description="Helical" evidence="1">
    <location>
        <begin position="118"/>
        <end position="137"/>
    </location>
</feature>
<protein>
    <recommendedName>
        <fullName evidence="2">DUF2157 domain-containing protein</fullName>
    </recommendedName>
</protein>
<dbReference type="Proteomes" id="UP000252107">
    <property type="component" value="Unassembled WGS sequence"/>
</dbReference>
<feature type="transmembrane region" description="Helical" evidence="1">
    <location>
        <begin position="295"/>
        <end position="313"/>
    </location>
</feature>
<feature type="transmembrane region" description="Helical" evidence="1">
    <location>
        <begin position="228"/>
        <end position="245"/>
    </location>
</feature>
<organism evidence="3 4">
    <name type="scientific">Nostoc minutum NIES-26</name>
    <dbReference type="NCBI Taxonomy" id="1844469"/>
    <lineage>
        <taxon>Bacteria</taxon>
        <taxon>Bacillati</taxon>
        <taxon>Cyanobacteriota</taxon>
        <taxon>Cyanophyceae</taxon>
        <taxon>Nostocales</taxon>
        <taxon>Nostocaceae</taxon>
        <taxon>Nostoc</taxon>
    </lineage>
</organism>
<evidence type="ECO:0000259" key="2">
    <source>
        <dbReference type="Pfam" id="PF09925"/>
    </source>
</evidence>
<feature type="transmembrane region" description="Helical" evidence="1">
    <location>
        <begin position="365"/>
        <end position="386"/>
    </location>
</feature>
<dbReference type="Pfam" id="PF09925">
    <property type="entry name" value="DUF2157"/>
    <property type="match status" value="1"/>
</dbReference>
<sequence length="477" mass="54289">MLENFQRKLRQESQLWRDEGIISASQYEQIASRYQFKNLEAAARDRSKMIAIAIGSILLCFGVITFVAANWQAWSREVKFILMMSLFFSTNIIGFYTWTQPTSGKNEGKKQQRSKRLLGEALLILSAFILGANIALMAEIFNINGSATELFLAWGFGVLLMAYSLSLNSLGIMAIILIQIGYWVGQGDLSYSSPYSIQWSWARLVLQHMPLLSWLLFVPLAYFCRSRWIFCLAALAFASSLLVNLDPLPLLNLSDVAPWVASFAFALPPALFWSYDDLLFPTINYRLFQPLARDLALVAFGLVFYVLSFRWQWQAQSYTSSYPLTNNTSLFMSLPIIDLGILSGLAVLQWLFLMRQRNNPPRREVIFTTALITTFLGFIAIVPFWHQTISRIGDLGSFIFNVLLAILSWGLIQEGLKLSDRRSFWGGMLLLTLQIISRMLEYDTDLLFKSLVFVMCGSVLISVGLWFERRLTAATKK</sequence>
<feature type="transmembrane region" description="Helical" evidence="1">
    <location>
        <begin position="333"/>
        <end position="353"/>
    </location>
</feature>
<keyword evidence="4" id="KW-1185">Reference proteome</keyword>
<feature type="transmembrane region" description="Helical" evidence="1">
    <location>
        <begin position="80"/>
        <end position="98"/>
    </location>
</feature>
<dbReference type="AlphaFoldDB" id="A0A367RQJ5"/>
<evidence type="ECO:0000256" key="1">
    <source>
        <dbReference type="SAM" id="Phobius"/>
    </source>
</evidence>
<keyword evidence="1" id="KW-1133">Transmembrane helix</keyword>
<evidence type="ECO:0000313" key="3">
    <source>
        <dbReference type="EMBL" id="RCJ38818.1"/>
    </source>
</evidence>
<dbReference type="EMBL" id="LXQD01000087">
    <property type="protein sequence ID" value="RCJ38818.1"/>
    <property type="molecule type" value="Genomic_DNA"/>
</dbReference>
<feature type="transmembrane region" description="Helical" evidence="1">
    <location>
        <begin position="424"/>
        <end position="440"/>
    </location>
</feature>
<keyword evidence="1" id="KW-0812">Transmembrane</keyword>
<feature type="transmembrane region" description="Helical" evidence="1">
    <location>
        <begin position="205"/>
        <end position="223"/>
    </location>
</feature>
<feature type="transmembrane region" description="Helical" evidence="1">
    <location>
        <begin position="257"/>
        <end position="275"/>
    </location>
</feature>
<feature type="transmembrane region" description="Helical" evidence="1">
    <location>
        <begin position="392"/>
        <end position="412"/>
    </location>
</feature>
<proteinExistence type="predicted"/>
<feature type="transmembrane region" description="Helical" evidence="1">
    <location>
        <begin position="50"/>
        <end position="74"/>
    </location>
</feature>
<feature type="domain" description="DUF2157" evidence="2">
    <location>
        <begin position="15"/>
        <end position="170"/>
    </location>
</feature>
<feature type="transmembrane region" description="Helical" evidence="1">
    <location>
        <begin position="446"/>
        <end position="467"/>
    </location>
</feature>
<dbReference type="InterPro" id="IPR018677">
    <property type="entry name" value="DUF2157"/>
</dbReference>
<accession>A0A367RQJ5</accession>
<gene>
    <name evidence="3" type="ORF">A6770_12915</name>
</gene>
<keyword evidence="1" id="KW-0472">Membrane</keyword>
<name>A0A367RQJ5_9NOSO</name>
<comment type="caution">
    <text evidence="3">The sequence shown here is derived from an EMBL/GenBank/DDBJ whole genome shotgun (WGS) entry which is preliminary data.</text>
</comment>
<feature type="transmembrane region" description="Helical" evidence="1">
    <location>
        <begin position="167"/>
        <end position="185"/>
    </location>
</feature>
<evidence type="ECO:0000313" key="4">
    <source>
        <dbReference type="Proteomes" id="UP000252107"/>
    </source>
</evidence>